<evidence type="ECO:0000313" key="1">
    <source>
        <dbReference type="EMBL" id="KAK4420133.1"/>
    </source>
</evidence>
<organism evidence="1 2">
    <name type="scientific">Sesamum alatum</name>
    <dbReference type="NCBI Taxonomy" id="300844"/>
    <lineage>
        <taxon>Eukaryota</taxon>
        <taxon>Viridiplantae</taxon>
        <taxon>Streptophyta</taxon>
        <taxon>Embryophyta</taxon>
        <taxon>Tracheophyta</taxon>
        <taxon>Spermatophyta</taxon>
        <taxon>Magnoliopsida</taxon>
        <taxon>eudicotyledons</taxon>
        <taxon>Gunneridae</taxon>
        <taxon>Pentapetalae</taxon>
        <taxon>asterids</taxon>
        <taxon>lamiids</taxon>
        <taxon>Lamiales</taxon>
        <taxon>Pedaliaceae</taxon>
        <taxon>Sesamum</taxon>
    </lineage>
</organism>
<proteinExistence type="predicted"/>
<protein>
    <submittedName>
        <fullName evidence="1">Uncharacterized protein</fullName>
    </submittedName>
</protein>
<accession>A0AAE1XZ51</accession>
<name>A0AAE1XZ51_9LAMI</name>
<evidence type="ECO:0000313" key="2">
    <source>
        <dbReference type="Proteomes" id="UP001293254"/>
    </source>
</evidence>
<dbReference type="EMBL" id="JACGWO010000009">
    <property type="protein sequence ID" value="KAK4420133.1"/>
    <property type="molecule type" value="Genomic_DNA"/>
</dbReference>
<reference evidence="1" key="2">
    <citation type="journal article" date="2024" name="Plant">
        <title>Genomic evolution and insights into agronomic trait innovations of Sesamum species.</title>
        <authorList>
            <person name="Miao H."/>
            <person name="Wang L."/>
            <person name="Qu L."/>
            <person name="Liu H."/>
            <person name="Sun Y."/>
            <person name="Le M."/>
            <person name="Wang Q."/>
            <person name="Wei S."/>
            <person name="Zheng Y."/>
            <person name="Lin W."/>
            <person name="Duan Y."/>
            <person name="Cao H."/>
            <person name="Xiong S."/>
            <person name="Wang X."/>
            <person name="Wei L."/>
            <person name="Li C."/>
            <person name="Ma Q."/>
            <person name="Ju M."/>
            <person name="Zhao R."/>
            <person name="Li G."/>
            <person name="Mu C."/>
            <person name="Tian Q."/>
            <person name="Mei H."/>
            <person name="Zhang T."/>
            <person name="Gao T."/>
            <person name="Zhang H."/>
        </authorList>
    </citation>
    <scope>NUCLEOTIDE SEQUENCE</scope>
    <source>
        <strain evidence="1">3651</strain>
    </source>
</reference>
<keyword evidence="2" id="KW-1185">Reference proteome</keyword>
<dbReference type="AlphaFoldDB" id="A0AAE1XZ51"/>
<gene>
    <name evidence="1" type="ORF">Salat_2426200</name>
</gene>
<comment type="caution">
    <text evidence="1">The sequence shown here is derived from an EMBL/GenBank/DDBJ whole genome shotgun (WGS) entry which is preliminary data.</text>
</comment>
<reference evidence="1" key="1">
    <citation type="submission" date="2020-06" db="EMBL/GenBank/DDBJ databases">
        <authorList>
            <person name="Li T."/>
            <person name="Hu X."/>
            <person name="Zhang T."/>
            <person name="Song X."/>
            <person name="Zhang H."/>
            <person name="Dai N."/>
            <person name="Sheng W."/>
            <person name="Hou X."/>
            <person name="Wei L."/>
        </authorList>
    </citation>
    <scope>NUCLEOTIDE SEQUENCE</scope>
    <source>
        <strain evidence="1">3651</strain>
        <tissue evidence="1">Leaf</tissue>
    </source>
</reference>
<dbReference type="Proteomes" id="UP001293254">
    <property type="component" value="Unassembled WGS sequence"/>
</dbReference>
<sequence length="141" mass="16296">MAPTAFLVWLEYEIETFPLQLSTFNVPSPKTLKVSCICLFLELPSPHASYRAAGEQQSHLVRAARIILFEPFLSLPAESIDEGNIMRLRLSAGVKMAFLRLELWWRGHGGFLLKLSFRYRREEQGRRKADLSRQKKLDSLF</sequence>